<dbReference type="PIRSF" id="PIRSF006769">
    <property type="entry name" value="RibD"/>
    <property type="match status" value="1"/>
</dbReference>
<comment type="similarity">
    <text evidence="4 12">In the N-terminal section; belongs to the cytidine and deoxycytidylate deaminase family.</text>
</comment>
<dbReference type="EMBL" id="CP134146">
    <property type="protein sequence ID" value="WNC69471.1"/>
    <property type="molecule type" value="Genomic_DNA"/>
</dbReference>
<accession>A0ABY9TM17</accession>
<evidence type="ECO:0000256" key="1">
    <source>
        <dbReference type="ARBA" id="ARBA00002151"/>
    </source>
</evidence>
<dbReference type="Proteomes" id="UP001248581">
    <property type="component" value="Chromosome"/>
</dbReference>
<keyword evidence="15" id="KW-1185">Reference proteome</keyword>
<keyword evidence="6 12" id="KW-0686">Riboflavin biosynthesis</keyword>
<dbReference type="GO" id="GO:0008703">
    <property type="term" value="F:5-amino-6-(5-phosphoribosylamino)uracil reductase activity"/>
    <property type="evidence" value="ECO:0007669"/>
    <property type="project" value="UniProtKB-EC"/>
</dbReference>
<name>A0ABY9TM17_9GAMM</name>
<evidence type="ECO:0000256" key="4">
    <source>
        <dbReference type="ARBA" id="ARBA00005259"/>
    </source>
</evidence>
<evidence type="ECO:0000256" key="5">
    <source>
        <dbReference type="ARBA" id="ARBA00007417"/>
    </source>
</evidence>
<evidence type="ECO:0000256" key="2">
    <source>
        <dbReference type="ARBA" id="ARBA00004882"/>
    </source>
</evidence>
<dbReference type="Pfam" id="PF01872">
    <property type="entry name" value="RibD_C"/>
    <property type="match status" value="1"/>
</dbReference>
<comment type="similarity">
    <text evidence="5 12">In the C-terminal section; belongs to the HTP reductase family.</text>
</comment>
<dbReference type="InterPro" id="IPR002734">
    <property type="entry name" value="RibDG_C"/>
</dbReference>
<reference evidence="15" key="1">
    <citation type="submission" date="2023-09" db="EMBL/GenBank/DDBJ databases">
        <authorList>
            <person name="Li S."/>
            <person name="Li X."/>
            <person name="Zhang C."/>
            <person name="Zhao Z."/>
        </authorList>
    </citation>
    <scope>NUCLEOTIDE SEQUENCE [LARGE SCALE GENOMIC DNA]</scope>
    <source>
        <strain evidence="15">SQ345</strain>
    </source>
</reference>
<dbReference type="SUPFAM" id="SSF53597">
    <property type="entry name" value="Dihydrofolate reductase-like"/>
    <property type="match status" value="1"/>
</dbReference>
<dbReference type="Gene3D" id="3.40.430.10">
    <property type="entry name" value="Dihydrofolate Reductase, subunit A"/>
    <property type="match status" value="1"/>
</dbReference>
<dbReference type="EC" id="3.5.4.26" evidence="12"/>
<keyword evidence="7 12" id="KW-0479">Metal-binding</keyword>
<dbReference type="RefSeq" id="WP_348388614.1">
    <property type="nucleotide sequence ID" value="NZ_CP134146.1"/>
</dbReference>
<comment type="pathway">
    <text evidence="2 12">Cofactor biosynthesis; riboflavin biosynthesis; 5-amino-6-(D-ribitylamino)uracil from GTP: step 2/4.</text>
</comment>
<evidence type="ECO:0000256" key="10">
    <source>
        <dbReference type="ARBA" id="ARBA00023002"/>
    </source>
</evidence>
<evidence type="ECO:0000256" key="8">
    <source>
        <dbReference type="ARBA" id="ARBA00022833"/>
    </source>
</evidence>
<comment type="catalytic activity">
    <reaction evidence="12">
        <text>5-amino-6-(5-phospho-D-ribitylamino)uracil + NADP(+) = 5-amino-6-(5-phospho-D-ribosylamino)uracil + NADPH + H(+)</text>
        <dbReference type="Rhea" id="RHEA:17845"/>
        <dbReference type="ChEBI" id="CHEBI:15378"/>
        <dbReference type="ChEBI" id="CHEBI:57783"/>
        <dbReference type="ChEBI" id="CHEBI:58349"/>
        <dbReference type="ChEBI" id="CHEBI:58421"/>
        <dbReference type="ChEBI" id="CHEBI:58453"/>
        <dbReference type="EC" id="1.1.1.193"/>
    </reaction>
</comment>
<dbReference type="NCBIfam" id="TIGR00227">
    <property type="entry name" value="ribD_Cterm"/>
    <property type="match status" value="1"/>
</dbReference>
<dbReference type="NCBIfam" id="TIGR00326">
    <property type="entry name" value="eubact_ribD"/>
    <property type="match status" value="1"/>
</dbReference>
<dbReference type="PROSITE" id="PS51747">
    <property type="entry name" value="CYT_DCMP_DEAMINASES_2"/>
    <property type="match status" value="1"/>
</dbReference>
<comment type="catalytic activity">
    <reaction evidence="12">
        <text>2,5-diamino-6-hydroxy-4-(5-phosphoribosylamino)-pyrimidine + H2O + H(+) = 5-amino-6-(5-phospho-D-ribosylamino)uracil + NH4(+)</text>
        <dbReference type="Rhea" id="RHEA:21868"/>
        <dbReference type="ChEBI" id="CHEBI:15377"/>
        <dbReference type="ChEBI" id="CHEBI:15378"/>
        <dbReference type="ChEBI" id="CHEBI:28938"/>
        <dbReference type="ChEBI" id="CHEBI:58453"/>
        <dbReference type="ChEBI" id="CHEBI:58614"/>
        <dbReference type="EC" id="3.5.4.26"/>
    </reaction>
</comment>
<dbReference type="InterPro" id="IPR024072">
    <property type="entry name" value="DHFR-like_dom_sf"/>
</dbReference>
<evidence type="ECO:0000256" key="7">
    <source>
        <dbReference type="ARBA" id="ARBA00022723"/>
    </source>
</evidence>
<dbReference type="InterPro" id="IPR002125">
    <property type="entry name" value="CMP_dCMP_dom"/>
</dbReference>
<gene>
    <name evidence="14" type="primary">ribD</name>
    <name evidence="14" type="ORF">RI845_04820</name>
</gene>
<organism evidence="14 15">
    <name type="scientific">Thalassotalea nanhaiensis</name>
    <dbReference type="NCBI Taxonomy" id="3065648"/>
    <lineage>
        <taxon>Bacteria</taxon>
        <taxon>Pseudomonadati</taxon>
        <taxon>Pseudomonadota</taxon>
        <taxon>Gammaproteobacteria</taxon>
        <taxon>Alteromonadales</taxon>
        <taxon>Colwelliaceae</taxon>
        <taxon>Thalassotalea</taxon>
    </lineage>
</organism>
<dbReference type="GO" id="GO:0008835">
    <property type="term" value="F:diaminohydroxyphosphoribosylaminopyrimidine deaminase activity"/>
    <property type="evidence" value="ECO:0007669"/>
    <property type="project" value="UniProtKB-EC"/>
</dbReference>
<evidence type="ECO:0000256" key="11">
    <source>
        <dbReference type="ARBA" id="ARBA00023268"/>
    </source>
</evidence>
<dbReference type="InterPro" id="IPR016192">
    <property type="entry name" value="APOBEC/CMP_deaminase_Zn-bd"/>
</dbReference>
<evidence type="ECO:0000256" key="9">
    <source>
        <dbReference type="ARBA" id="ARBA00022857"/>
    </source>
</evidence>
<comment type="cofactor">
    <cofactor evidence="12">
        <name>Zn(2+)</name>
        <dbReference type="ChEBI" id="CHEBI:29105"/>
    </cofactor>
    <text evidence="12">Binds 1 zinc ion.</text>
</comment>
<evidence type="ECO:0000256" key="6">
    <source>
        <dbReference type="ARBA" id="ARBA00022619"/>
    </source>
</evidence>
<keyword evidence="9 12" id="KW-0521">NADP</keyword>
<dbReference type="SUPFAM" id="SSF53927">
    <property type="entry name" value="Cytidine deaminase-like"/>
    <property type="match status" value="1"/>
</dbReference>
<comment type="pathway">
    <text evidence="3 12">Cofactor biosynthesis; riboflavin biosynthesis; 5-amino-6-(D-ribitylamino)uracil from GTP: step 3/4.</text>
</comment>
<feature type="domain" description="CMP/dCMP-type deaminase" evidence="13">
    <location>
        <begin position="13"/>
        <end position="135"/>
    </location>
</feature>
<dbReference type="PANTHER" id="PTHR38011:SF7">
    <property type="entry name" value="2,5-DIAMINO-6-RIBOSYLAMINO-4(3H)-PYRIMIDINONE 5'-PHOSPHATE REDUCTASE"/>
    <property type="match status" value="1"/>
</dbReference>
<evidence type="ECO:0000259" key="13">
    <source>
        <dbReference type="PROSITE" id="PS51747"/>
    </source>
</evidence>
<evidence type="ECO:0000256" key="3">
    <source>
        <dbReference type="ARBA" id="ARBA00004910"/>
    </source>
</evidence>
<dbReference type="Pfam" id="PF00383">
    <property type="entry name" value="dCMP_cyt_deam_1"/>
    <property type="match status" value="1"/>
</dbReference>
<dbReference type="Gene3D" id="3.40.140.10">
    <property type="entry name" value="Cytidine Deaminase, domain 2"/>
    <property type="match status" value="1"/>
</dbReference>
<dbReference type="PROSITE" id="PS00903">
    <property type="entry name" value="CYT_DCMP_DEAMINASES_1"/>
    <property type="match status" value="1"/>
</dbReference>
<dbReference type="CDD" id="cd01284">
    <property type="entry name" value="Riboflavin_deaminase-reductase"/>
    <property type="match status" value="1"/>
</dbReference>
<keyword evidence="10 12" id="KW-0560">Oxidoreductase</keyword>
<dbReference type="InterPro" id="IPR004794">
    <property type="entry name" value="Eubact_RibD"/>
</dbReference>
<dbReference type="EC" id="1.1.1.193" evidence="12"/>
<dbReference type="InterPro" id="IPR050765">
    <property type="entry name" value="Riboflavin_Biosynth_HTPR"/>
</dbReference>
<keyword evidence="11" id="KW-0511">Multifunctional enzyme</keyword>
<proteinExistence type="inferred from homology"/>
<evidence type="ECO:0000256" key="12">
    <source>
        <dbReference type="PIRNR" id="PIRNR006769"/>
    </source>
</evidence>
<evidence type="ECO:0000313" key="14">
    <source>
        <dbReference type="EMBL" id="WNC69471.1"/>
    </source>
</evidence>
<evidence type="ECO:0000313" key="15">
    <source>
        <dbReference type="Proteomes" id="UP001248581"/>
    </source>
</evidence>
<protein>
    <recommendedName>
        <fullName evidence="12">Riboflavin biosynthesis protein RibD</fullName>
    </recommendedName>
    <domain>
        <recommendedName>
            <fullName evidence="12">Diaminohydroxyphosphoribosylaminopyrimidine deaminase</fullName>
            <shortName evidence="12">DRAP deaminase</shortName>
            <ecNumber evidence="12">3.5.4.26</ecNumber>
        </recommendedName>
        <alternativeName>
            <fullName evidence="12">Riboflavin-specific deaminase</fullName>
        </alternativeName>
    </domain>
    <domain>
        <recommendedName>
            <fullName evidence="12">5-amino-6-(5-phosphoribosylamino)uracil reductase</fullName>
            <ecNumber evidence="12">1.1.1.193</ecNumber>
        </recommendedName>
        <alternativeName>
            <fullName evidence="12">HTP reductase</fullName>
        </alternativeName>
    </domain>
</protein>
<keyword evidence="8 12" id="KW-0862">Zinc</keyword>
<keyword evidence="12 14" id="KW-0378">Hydrolase</keyword>
<dbReference type="InterPro" id="IPR016193">
    <property type="entry name" value="Cytidine_deaminase-like"/>
</dbReference>
<dbReference type="PANTHER" id="PTHR38011">
    <property type="entry name" value="DIHYDROFOLATE REDUCTASE FAMILY PROTEIN (AFU_ORTHOLOGUE AFUA_8G06820)"/>
    <property type="match status" value="1"/>
</dbReference>
<dbReference type="InterPro" id="IPR011549">
    <property type="entry name" value="RibD_C"/>
</dbReference>
<comment type="function">
    <text evidence="1 12">Converts 2,5-diamino-6-(ribosylamino)-4(3h)-pyrimidinone 5'-phosphate into 5-amino-6-(ribosylamino)-2,4(1h,3h)-pyrimidinedione 5'-phosphate.</text>
</comment>
<sequence length="382" mass="41772">MHTSHTAKLDSQRLNEQYMQRAIALAKRGEFTTSPNPVVGCVLVKNGDVVGEGWHQKAGEGHAEVNALQQAGEQAKGATAYVTLEPCSHFGRTPPCAKGLIAAGIKHVVIGMVDPNPLVSGRGIKMLEEAGITTEVAVLESAANMLNPGFIKRMKTGKPFVRCKMAASLDGKTAMANGESKWITGSDARQDVQRYRAKSCAIISGADTVMIDDAKLNVRYNELGFIANDLKEDDIRQPVRVIIDSQNRLTPSLALFNQQSPVILVRTTVENEHQWPHFVKQIQVNERLGKADLTDLITKLAELGLNTLWLESGARLAGAFIRQNLVDELILYQAPKLMGENTRGLFDIEQLTSLKDAISLDIKDIRMIGADIKITATVNKQI</sequence>